<dbReference type="AlphaFoldDB" id="A0A7H0HAK2"/>
<dbReference type="GO" id="GO:0022857">
    <property type="term" value="F:transmembrane transporter activity"/>
    <property type="evidence" value="ECO:0007669"/>
    <property type="project" value="InterPro"/>
</dbReference>
<evidence type="ECO:0000256" key="4">
    <source>
        <dbReference type="ARBA" id="ARBA00022475"/>
    </source>
</evidence>
<feature type="transmembrane region" description="Helical" evidence="8">
    <location>
        <begin position="181"/>
        <end position="200"/>
    </location>
</feature>
<dbReference type="GO" id="GO:0005886">
    <property type="term" value="C:plasma membrane"/>
    <property type="evidence" value="ECO:0007669"/>
    <property type="project" value="UniProtKB-SubCell"/>
</dbReference>
<dbReference type="PANTHER" id="PTHR42718">
    <property type="entry name" value="MAJOR FACILITATOR SUPERFAMILY MULTIDRUG TRANSPORTER MFSC"/>
    <property type="match status" value="1"/>
</dbReference>
<dbReference type="NCBIfam" id="TIGR00711">
    <property type="entry name" value="efflux_EmrB"/>
    <property type="match status" value="1"/>
</dbReference>
<accession>A0A7H0HAK2</accession>
<dbReference type="InterPro" id="IPR004638">
    <property type="entry name" value="EmrB-like"/>
</dbReference>
<feature type="transmembrane region" description="Helical" evidence="8">
    <location>
        <begin position="150"/>
        <end position="169"/>
    </location>
</feature>
<evidence type="ECO:0000256" key="3">
    <source>
        <dbReference type="ARBA" id="ARBA00022448"/>
    </source>
</evidence>
<keyword evidence="6 8" id="KW-1133">Transmembrane helix</keyword>
<feature type="transmembrane region" description="Helical" evidence="8">
    <location>
        <begin position="327"/>
        <end position="344"/>
    </location>
</feature>
<keyword evidence="4" id="KW-1003">Cell membrane</keyword>
<feature type="transmembrane region" description="Helical" evidence="8">
    <location>
        <begin position="262"/>
        <end position="286"/>
    </location>
</feature>
<feature type="transmembrane region" description="Helical" evidence="8">
    <location>
        <begin position="63"/>
        <end position="82"/>
    </location>
</feature>
<evidence type="ECO:0000313" key="10">
    <source>
        <dbReference type="EMBL" id="QNP57568.1"/>
    </source>
</evidence>
<evidence type="ECO:0000256" key="7">
    <source>
        <dbReference type="ARBA" id="ARBA00023136"/>
    </source>
</evidence>
<feature type="transmembrane region" description="Helical" evidence="8">
    <location>
        <begin position="356"/>
        <end position="378"/>
    </location>
</feature>
<feature type="transmembrane region" description="Helical" evidence="8">
    <location>
        <begin position="220"/>
        <end position="241"/>
    </location>
</feature>
<feature type="transmembrane region" description="Helical" evidence="8">
    <location>
        <begin position="5"/>
        <end position="27"/>
    </location>
</feature>
<feature type="domain" description="Major facilitator superfamily (MFS) profile" evidence="9">
    <location>
        <begin position="1"/>
        <end position="474"/>
    </location>
</feature>
<proteinExistence type="inferred from homology"/>
<dbReference type="SUPFAM" id="SSF103473">
    <property type="entry name" value="MFS general substrate transporter"/>
    <property type="match status" value="1"/>
</dbReference>
<reference evidence="10 11" key="1">
    <citation type="submission" date="2020-08" db="EMBL/GenBank/DDBJ databases">
        <title>Genome sequence of Tessaracoccus defluvii JCM 17540T.</title>
        <authorList>
            <person name="Hyun D.-W."/>
            <person name="Bae J.-W."/>
        </authorList>
    </citation>
    <scope>NUCLEOTIDE SEQUENCE [LARGE SCALE GENOMIC DNA]</scope>
    <source>
        <strain evidence="10 11">JCM 17540</strain>
    </source>
</reference>
<feature type="transmembrane region" description="Helical" evidence="8">
    <location>
        <begin position="298"/>
        <end position="315"/>
    </location>
</feature>
<evidence type="ECO:0000256" key="8">
    <source>
        <dbReference type="SAM" id="Phobius"/>
    </source>
</evidence>
<keyword evidence="5 8" id="KW-0812">Transmembrane</keyword>
<dbReference type="KEGG" id="tdf:H9L22_10040"/>
<comment type="subcellular location">
    <subcellularLocation>
        <location evidence="1">Cell membrane</location>
        <topology evidence="1">Multi-pass membrane protein</topology>
    </subcellularLocation>
</comment>
<feature type="transmembrane region" description="Helical" evidence="8">
    <location>
        <begin position="399"/>
        <end position="418"/>
    </location>
</feature>
<dbReference type="InterPro" id="IPR011701">
    <property type="entry name" value="MFS"/>
</dbReference>
<dbReference type="PROSITE" id="PS50850">
    <property type="entry name" value="MFS"/>
    <property type="match status" value="1"/>
</dbReference>
<dbReference type="PANTHER" id="PTHR42718:SF42">
    <property type="entry name" value="EXPORT PROTEIN"/>
    <property type="match status" value="1"/>
</dbReference>
<dbReference type="FunFam" id="1.20.1720.10:FF:000021">
    <property type="entry name" value="Drug resistance transporter, EmrB/QacA subfamily"/>
    <property type="match status" value="1"/>
</dbReference>
<evidence type="ECO:0000256" key="6">
    <source>
        <dbReference type="ARBA" id="ARBA00022989"/>
    </source>
</evidence>
<dbReference type="Pfam" id="PF07690">
    <property type="entry name" value="MFS_1"/>
    <property type="match status" value="1"/>
</dbReference>
<dbReference type="InterPro" id="IPR020846">
    <property type="entry name" value="MFS_dom"/>
</dbReference>
<feature type="transmembrane region" description="Helical" evidence="8">
    <location>
        <begin position="122"/>
        <end position="144"/>
    </location>
</feature>
<dbReference type="Gene3D" id="1.20.1720.10">
    <property type="entry name" value="Multidrug resistance protein D"/>
    <property type="match status" value="1"/>
</dbReference>
<gene>
    <name evidence="10" type="ORF">H9L22_10040</name>
</gene>
<keyword evidence="7 8" id="KW-0472">Membrane</keyword>
<evidence type="ECO:0000256" key="1">
    <source>
        <dbReference type="ARBA" id="ARBA00004651"/>
    </source>
</evidence>
<dbReference type="Proteomes" id="UP000516117">
    <property type="component" value="Chromosome"/>
</dbReference>
<keyword evidence="3" id="KW-0813">Transport</keyword>
<dbReference type="PRINTS" id="PR01036">
    <property type="entry name" value="TCRTETB"/>
</dbReference>
<dbReference type="EMBL" id="CP060789">
    <property type="protein sequence ID" value="QNP57568.1"/>
    <property type="molecule type" value="Genomic_DNA"/>
</dbReference>
<feature type="transmembrane region" description="Helical" evidence="8">
    <location>
        <begin position="33"/>
        <end position="51"/>
    </location>
</feature>
<evidence type="ECO:0000313" key="11">
    <source>
        <dbReference type="Proteomes" id="UP000516117"/>
    </source>
</evidence>
<evidence type="ECO:0000259" key="9">
    <source>
        <dbReference type="PROSITE" id="PS50850"/>
    </source>
</evidence>
<keyword evidence="11" id="KW-1185">Reference proteome</keyword>
<organism evidence="10 11">
    <name type="scientific">Tessaracoccus defluvii</name>
    <dbReference type="NCBI Taxonomy" id="1285901"/>
    <lineage>
        <taxon>Bacteria</taxon>
        <taxon>Bacillati</taxon>
        <taxon>Actinomycetota</taxon>
        <taxon>Actinomycetes</taxon>
        <taxon>Propionibacteriales</taxon>
        <taxon>Propionibacteriaceae</taxon>
        <taxon>Tessaracoccus</taxon>
    </lineage>
</organism>
<evidence type="ECO:0000256" key="5">
    <source>
        <dbReference type="ARBA" id="ARBA00022692"/>
    </source>
</evidence>
<feature type="transmembrane region" description="Helical" evidence="8">
    <location>
        <begin position="452"/>
        <end position="469"/>
    </location>
</feature>
<dbReference type="InterPro" id="IPR036259">
    <property type="entry name" value="MFS_trans_sf"/>
</dbReference>
<sequence>MIIGFFMILVDATIVTVAIPHIMSGLGAGINEVIWVTSAYLLAYAVPLLVTGRLGDRFGPKPIFLLGLTVFTASSLWCGLAGSITMLIVARVVQGLGAALMAPQTMAVIMRTFPPNRRGSAMGLWGGVAGVAMLVGPLLGGFLIDAAGWEWIFFVNVPVGIAGIVLVAVNVPRLELHTHSFDLLGVALSAVGLFCIVFGIQEGQTYEWGAIPVGLGPLRFDLPIWLIIAFGAVAMAAFVWWQRVNAREPLVPPRLFEDRNFVLANTAIAMVGMSVAAVNIPIILYVQSARGFTPTESALLMVPMAVSSGVLSPFTGRFLQDRDARPYMAAGLLGLALANAWYGLWMDPARNPWWLLLPSLFVGLSSSLIWGPLGIVATRRLSPLLAGAGSGVYNTTRQVGSVIGSAAISAVITARLVAELGPGAASQGQGAATGPMPPQVLEGFSAAMEQSMLLPAGVLLVALAAVLLMENPLRDAESAVAPSA</sequence>
<protein>
    <submittedName>
        <fullName evidence="10">DHA2 family efflux MFS transporter permease subunit</fullName>
    </submittedName>
</protein>
<evidence type="ECO:0000256" key="2">
    <source>
        <dbReference type="ARBA" id="ARBA00008537"/>
    </source>
</evidence>
<name>A0A7H0HAK2_9ACTN</name>
<dbReference type="Gene3D" id="1.20.1250.20">
    <property type="entry name" value="MFS general substrate transporter like domains"/>
    <property type="match status" value="1"/>
</dbReference>
<comment type="similarity">
    <text evidence="2">Belongs to the major facilitator superfamily. EmrB family.</text>
</comment>
<feature type="transmembrane region" description="Helical" evidence="8">
    <location>
        <begin position="88"/>
        <end position="110"/>
    </location>
</feature>